<comment type="caution">
    <text evidence="11">The sequence shown here is derived from an EMBL/GenBank/DDBJ whole genome shotgun (WGS) entry which is preliminary data.</text>
</comment>
<evidence type="ECO:0000256" key="1">
    <source>
        <dbReference type="ARBA" id="ARBA00009776"/>
    </source>
</evidence>
<organism evidence="11 12">
    <name type="scientific">Candidatus Terrybacteria bacterium RIFCSPHIGHO2_01_FULL_43_35</name>
    <dbReference type="NCBI Taxonomy" id="1802361"/>
    <lineage>
        <taxon>Bacteria</taxon>
        <taxon>Candidatus Terryibacteriota</taxon>
    </lineage>
</organism>
<dbReference type="EMBL" id="MHSR01000017">
    <property type="protein sequence ID" value="OHA46288.1"/>
    <property type="molecule type" value="Genomic_DNA"/>
</dbReference>
<keyword evidence="3 8" id="KW-0545">Nucleotide biosynthesis</keyword>
<evidence type="ECO:0000313" key="11">
    <source>
        <dbReference type="EMBL" id="OHA46288.1"/>
    </source>
</evidence>
<dbReference type="PANTHER" id="PTHR10344">
    <property type="entry name" value="THYMIDYLATE KINASE"/>
    <property type="match status" value="1"/>
</dbReference>
<keyword evidence="2 8" id="KW-0808">Transferase</keyword>
<feature type="domain" description="Thymidylate kinase-like" evidence="10">
    <location>
        <begin position="110"/>
        <end position="215"/>
    </location>
</feature>
<evidence type="ECO:0000256" key="2">
    <source>
        <dbReference type="ARBA" id="ARBA00022679"/>
    </source>
</evidence>
<dbReference type="GO" id="GO:0006233">
    <property type="term" value="P:dTDP biosynthetic process"/>
    <property type="evidence" value="ECO:0007669"/>
    <property type="project" value="InterPro"/>
</dbReference>
<evidence type="ECO:0000256" key="5">
    <source>
        <dbReference type="ARBA" id="ARBA00022777"/>
    </source>
</evidence>
<keyword evidence="6 8" id="KW-0067">ATP-binding</keyword>
<dbReference type="CDD" id="cd01672">
    <property type="entry name" value="TMPK"/>
    <property type="match status" value="1"/>
</dbReference>
<feature type="domain" description="Thymidylate kinase-like" evidence="10">
    <location>
        <begin position="13"/>
        <end position="94"/>
    </location>
</feature>
<evidence type="ECO:0000256" key="9">
    <source>
        <dbReference type="SAM" id="MobiDB-lite"/>
    </source>
</evidence>
<dbReference type="Gene3D" id="3.40.50.300">
    <property type="entry name" value="P-loop containing nucleotide triphosphate hydrolases"/>
    <property type="match status" value="1"/>
</dbReference>
<evidence type="ECO:0000313" key="12">
    <source>
        <dbReference type="Proteomes" id="UP000178869"/>
    </source>
</evidence>
<reference evidence="11 12" key="1">
    <citation type="journal article" date="2016" name="Nat. Commun.">
        <title>Thousands of microbial genomes shed light on interconnected biogeochemical processes in an aquifer system.</title>
        <authorList>
            <person name="Anantharaman K."/>
            <person name="Brown C.T."/>
            <person name="Hug L.A."/>
            <person name="Sharon I."/>
            <person name="Castelle C.J."/>
            <person name="Probst A.J."/>
            <person name="Thomas B.C."/>
            <person name="Singh A."/>
            <person name="Wilkins M.J."/>
            <person name="Karaoz U."/>
            <person name="Brodie E.L."/>
            <person name="Williams K.H."/>
            <person name="Hubbard S.S."/>
            <person name="Banfield J.F."/>
        </authorList>
    </citation>
    <scope>NUCLEOTIDE SEQUENCE [LARGE SCALE GENOMIC DNA]</scope>
</reference>
<dbReference type="InterPro" id="IPR039430">
    <property type="entry name" value="Thymidylate_kin-like_dom"/>
</dbReference>
<accession>A0A1G2PD69</accession>
<dbReference type="InterPro" id="IPR027417">
    <property type="entry name" value="P-loop_NTPase"/>
</dbReference>
<comment type="similarity">
    <text evidence="1 8">Belongs to the thymidylate kinase family.</text>
</comment>
<evidence type="ECO:0000256" key="4">
    <source>
        <dbReference type="ARBA" id="ARBA00022741"/>
    </source>
</evidence>
<dbReference type="Proteomes" id="UP000178869">
    <property type="component" value="Unassembled WGS sequence"/>
</dbReference>
<dbReference type="HAMAP" id="MF_00165">
    <property type="entry name" value="Thymidylate_kinase"/>
    <property type="match status" value="1"/>
</dbReference>
<dbReference type="GO" id="GO:0006227">
    <property type="term" value="P:dUDP biosynthetic process"/>
    <property type="evidence" value="ECO:0007669"/>
    <property type="project" value="TreeGrafter"/>
</dbReference>
<dbReference type="EC" id="2.7.4.9" evidence="8"/>
<evidence type="ECO:0000256" key="8">
    <source>
        <dbReference type="HAMAP-Rule" id="MF_00165"/>
    </source>
</evidence>
<keyword evidence="5 8" id="KW-0418">Kinase</keyword>
<dbReference type="Pfam" id="PF02223">
    <property type="entry name" value="Thymidylate_kin"/>
    <property type="match status" value="2"/>
</dbReference>
<dbReference type="NCBIfam" id="TIGR00041">
    <property type="entry name" value="DTMP_kinase"/>
    <property type="match status" value="1"/>
</dbReference>
<comment type="caution">
    <text evidence="8">Lacks conserved residue(s) required for the propagation of feature annotation.</text>
</comment>
<evidence type="ECO:0000256" key="6">
    <source>
        <dbReference type="ARBA" id="ARBA00022840"/>
    </source>
</evidence>
<gene>
    <name evidence="8" type="primary">tmk</name>
    <name evidence="11" type="ORF">A2828_00720</name>
</gene>
<feature type="region of interest" description="Disordered" evidence="9">
    <location>
        <begin position="88"/>
        <end position="108"/>
    </location>
</feature>
<evidence type="ECO:0000256" key="3">
    <source>
        <dbReference type="ARBA" id="ARBA00022727"/>
    </source>
</evidence>
<proteinExistence type="inferred from homology"/>
<dbReference type="SUPFAM" id="SSF52540">
    <property type="entry name" value="P-loop containing nucleoside triphosphate hydrolases"/>
    <property type="match status" value="1"/>
</dbReference>
<evidence type="ECO:0000259" key="10">
    <source>
        <dbReference type="Pfam" id="PF02223"/>
    </source>
</evidence>
<comment type="function">
    <text evidence="8">Phosphorylation of dTMP to form dTDP in both de novo and salvage pathways of dTTP synthesis.</text>
</comment>
<name>A0A1G2PD69_9BACT</name>
<dbReference type="GO" id="GO:0006235">
    <property type="term" value="P:dTTP biosynthetic process"/>
    <property type="evidence" value="ECO:0007669"/>
    <property type="project" value="UniProtKB-UniRule"/>
</dbReference>
<comment type="catalytic activity">
    <reaction evidence="7 8">
        <text>dTMP + ATP = dTDP + ADP</text>
        <dbReference type="Rhea" id="RHEA:13517"/>
        <dbReference type="ChEBI" id="CHEBI:30616"/>
        <dbReference type="ChEBI" id="CHEBI:58369"/>
        <dbReference type="ChEBI" id="CHEBI:63528"/>
        <dbReference type="ChEBI" id="CHEBI:456216"/>
        <dbReference type="EC" id="2.7.4.9"/>
    </reaction>
</comment>
<dbReference type="InterPro" id="IPR018094">
    <property type="entry name" value="Thymidylate_kinase"/>
</dbReference>
<keyword evidence="4 8" id="KW-0547">Nucleotide-binding</keyword>
<dbReference type="GO" id="GO:0005737">
    <property type="term" value="C:cytoplasm"/>
    <property type="evidence" value="ECO:0007669"/>
    <property type="project" value="TreeGrafter"/>
</dbReference>
<dbReference type="AlphaFoldDB" id="A0A1G2PD69"/>
<evidence type="ECO:0000256" key="7">
    <source>
        <dbReference type="ARBA" id="ARBA00048743"/>
    </source>
</evidence>
<protein>
    <recommendedName>
        <fullName evidence="8">Thymidylate kinase</fullName>
        <ecNumber evidence="8">2.7.4.9</ecNumber>
    </recommendedName>
    <alternativeName>
        <fullName evidence="8">dTMP kinase</fullName>
    </alternativeName>
</protein>
<sequence>MRTNPYPGFFIVLEGIDRSGKHTQGQLISAYLRQQGAEALFTHEPWWGNITDNDRRLERIIKNEETASVAEIQKLFIDNRRRHLTEEINPKLNRAGRSGSEESSDSMSSKSRTAVVCERYFLSTLAYGIATNAASFDELLKTHETMEGFILPDLTLLFDISAKVAIQRLGPKADVFEKEPLLEVVRSQYISLANLFSDATTVIIDGTGSEDEVFTSLLPYLEKAIREKYGQKE</sequence>
<dbReference type="PANTHER" id="PTHR10344:SF4">
    <property type="entry name" value="UMP-CMP KINASE 2, MITOCHONDRIAL"/>
    <property type="match status" value="1"/>
</dbReference>
<dbReference type="GO" id="GO:0004798">
    <property type="term" value="F:dTMP kinase activity"/>
    <property type="evidence" value="ECO:0007669"/>
    <property type="project" value="UniProtKB-UniRule"/>
</dbReference>
<dbReference type="GO" id="GO:0005524">
    <property type="term" value="F:ATP binding"/>
    <property type="evidence" value="ECO:0007669"/>
    <property type="project" value="UniProtKB-UniRule"/>
</dbReference>